<keyword evidence="3" id="KW-1185">Reference proteome</keyword>
<protein>
    <submittedName>
        <fullName evidence="2">Jg21728 protein</fullName>
    </submittedName>
</protein>
<dbReference type="Proteomes" id="UP000838756">
    <property type="component" value="Unassembled WGS sequence"/>
</dbReference>
<evidence type="ECO:0000313" key="3">
    <source>
        <dbReference type="Proteomes" id="UP000838756"/>
    </source>
</evidence>
<dbReference type="EMBL" id="CAKXAJ010025994">
    <property type="protein sequence ID" value="CAH2249138.1"/>
    <property type="molecule type" value="Genomic_DNA"/>
</dbReference>
<dbReference type="AlphaFoldDB" id="A0A8S4S962"/>
<feature type="region of interest" description="Disordered" evidence="1">
    <location>
        <begin position="68"/>
        <end position="107"/>
    </location>
</feature>
<sequence>MRRALLDFPNFFVDTLQSTDAQGSHLPERQFAYDERGVEGPVQEQAARARRVVGAALVWRQCGAHHALEPRRPRLQRRAAPQPRLRQPHISDRAVNSENVSEDEGAS</sequence>
<reference evidence="2" key="1">
    <citation type="submission" date="2022-03" db="EMBL/GenBank/DDBJ databases">
        <authorList>
            <person name="Lindestad O."/>
        </authorList>
    </citation>
    <scope>NUCLEOTIDE SEQUENCE</scope>
</reference>
<accession>A0A8S4S962</accession>
<comment type="caution">
    <text evidence="2">The sequence shown here is derived from an EMBL/GenBank/DDBJ whole genome shotgun (WGS) entry which is preliminary data.</text>
</comment>
<gene>
    <name evidence="2" type="primary">jg21728</name>
    <name evidence="2" type="ORF">PAEG_LOCUS21854</name>
</gene>
<name>A0A8S4S962_9NEOP</name>
<proteinExistence type="predicted"/>
<evidence type="ECO:0000313" key="2">
    <source>
        <dbReference type="EMBL" id="CAH2249138.1"/>
    </source>
</evidence>
<organism evidence="2 3">
    <name type="scientific">Pararge aegeria aegeria</name>
    <dbReference type="NCBI Taxonomy" id="348720"/>
    <lineage>
        <taxon>Eukaryota</taxon>
        <taxon>Metazoa</taxon>
        <taxon>Ecdysozoa</taxon>
        <taxon>Arthropoda</taxon>
        <taxon>Hexapoda</taxon>
        <taxon>Insecta</taxon>
        <taxon>Pterygota</taxon>
        <taxon>Neoptera</taxon>
        <taxon>Endopterygota</taxon>
        <taxon>Lepidoptera</taxon>
        <taxon>Glossata</taxon>
        <taxon>Ditrysia</taxon>
        <taxon>Papilionoidea</taxon>
        <taxon>Nymphalidae</taxon>
        <taxon>Satyrinae</taxon>
        <taxon>Satyrini</taxon>
        <taxon>Parargina</taxon>
        <taxon>Pararge</taxon>
    </lineage>
</organism>
<evidence type="ECO:0000256" key="1">
    <source>
        <dbReference type="SAM" id="MobiDB-lite"/>
    </source>
</evidence>